<gene>
    <name evidence="1" type="ORF">KP509_22G078900</name>
</gene>
<keyword evidence="2" id="KW-1185">Reference proteome</keyword>
<dbReference type="Proteomes" id="UP000825935">
    <property type="component" value="Chromosome 22"/>
</dbReference>
<evidence type="ECO:0000313" key="1">
    <source>
        <dbReference type="EMBL" id="KAH7307815.1"/>
    </source>
</evidence>
<evidence type="ECO:0000313" key="2">
    <source>
        <dbReference type="Proteomes" id="UP000825935"/>
    </source>
</evidence>
<comment type="caution">
    <text evidence="1">The sequence shown here is derived from an EMBL/GenBank/DDBJ whole genome shotgun (WGS) entry which is preliminary data.</text>
</comment>
<proteinExistence type="predicted"/>
<dbReference type="EMBL" id="CM035427">
    <property type="protein sequence ID" value="KAH7307815.1"/>
    <property type="molecule type" value="Genomic_DNA"/>
</dbReference>
<reference evidence="1" key="1">
    <citation type="submission" date="2021-08" db="EMBL/GenBank/DDBJ databases">
        <title>WGS assembly of Ceratopteris richardii.</title>
        <authorList>
            <person name="Marchant D.B."/>
            <person name="Chen G."/>
            <person name="Jenkins J."/>
            <person name="Shu S."/>
            <person name="Leebens-Mack J."/>
            <person name="Grimwood J."/>
            <person name="Schmutz J."/>
            <person name="Soltis P."/>
            <person name="Soltis D."/>
            <person name="Chen Z.-H."/>
        </authorList>
    </citation>
    <scope>NUCLEOTIDE SEQUENCE</scope>
    <source>
        <strain evidence="1">Whitten #5841</strain>
        <tissue evidence="1">Leaf</tissue>
    </source>
</reference>
<organism evidence="1 2">
    <name type="scientific">Ceratopteris richardii</name>
    <name type="common">Triangle waterfern</name>
    <dbReference type="NCBI Taxonomy" id="49495"/>
    <lineage>
        <taxon>Eukaryota</taxon>
        <taxon>Viridiplantae</taxon>
        <taxon>Streptophyta</taxon>
        <taxon>Embryophyta</taxon>
        <taxon>Tracheophyta</taxon>
        <taxon>Polypodiopsida</taxon>
        <taxon>Polypodiidae</taxon>
        <taxon>Polypodiales</taxon>
        <taxon>Pteridineae</taxon>
        <taxon>Pteridaceae</taxon>
        <taxon>Parkerioideae</taxon>
        <taxon>Ceratopteris</taxon>
    </lineage>
</organism>
<accession>A0A8T2S6R4</accession>
<dbReference type="PANTHER" id="PTHR34569:SF2">
    <property type="entry name" value="EXPRESSED PROTEIN"/>
    <property type="match status" value="1"/>
</dbReference>
<dbReference type="PANTHER" id="PTHR34569">
    <property type="entry name" value="EXPRESSED PROTEIN"/>
    <property type="match status" value="1"/>
</dbReference>
<dbReference type="OrthoDB" id="1364464at2759"/>
<dbReference type="EMBL" id="CM035427">
    <property type="protein sequence ID" value="KAH7307813.1"/>
    <property type="molecule type" value="Genomic_DNA"/>
</dbReference>
<sequence length="164" mass="19074">MNVSLRHVGLEELRVLPEDVSWMGGLSNCNLKENDVGLLKLQYISLRDLIMAVPTKKGSSLNMKELEWCDPLQVKFKDELLKQAARAYLQPKGKKTVPKVRFFENVWKRLLSRNSSFMESSKDYLLDCVRTCVEFLRTQMVVVVERLKPCYLRLLPGLKRRQLS</sequence>
<dbReference type="AlphaFoldDB" id="A0A8T2S6R4"/>
<protein>
    <submittedName>
        <fullName evidence="1">Uncharacterized protein</fullName>
    </submittedName>
</protein>
<name>A0A8T2S6R4_CERRI</name>